<keyword evidence="7" id="KW-1185">Reference proteome</keyword>
<name>A0A8S9YAN2_APOLU</name>
<evidence type="ECO:0000313" key="7">
    <source>
        <dbReference type="Proteomes" id="UP000466442"/>
    </source>
</evidence>
<evidence type="ECO:0000256" key="2">
    <source>
        <dbReference type="ARBA" id="ARBA00022559"/>
    </source>
</evidence>
<dbReference type="InterPro" id="IPR029760">
    <property type="entry name" value="GPX_CS"/>
</dbReference>
<dbReference type="PROSITE" id="PS00460">
    <property type="entry name" value="GLUTATHIONE_PEROXID_1"/>
    <property type="match status" value="1"/>
</dbReference>
<dbReference type="PROSITE" id="PS00763">
    <property type="entry name" value="GLUTATHIONE_PEROXID_2"/>
    <property type="match status" value="1"/>
</dbReference>
<dbReference type="CDD" id="cd00340">
    <property type="entry name" value="GSH_Peroxidase"/>
    <property type="match status" value="1"/>
</dbReference>
<keyword evidence="3 4" id="KW-0560">Oxidoreductase</keyword>
<evidence type="ECO:0000256" key="3">
    <source>
        <dbReference type="ARBA" id="ARBA00023002"/>
    </source>
</evidence>
<dbReference type="FunFam" id="3.40.30.10:FF:000025">
    <property type="entry name" value="Glutathione peroxidase"/>
    <property type="match status" value="1"/>
</dbReference>
<dbReference type="Pfam" id="PF00255">
    <property type="entry name" value="GSHPx"/>
    <property type="match status" value="1"/>
</dbReference>
<dbReference type="Proteomes" id="UP000466442">
    <property type="component" value="Linkage Group LG1"/>
</dbReference>
<dbReference type="PROSITE" id="PS51355">
    <property type="entry name" value="GLUTATHIONE_PEROXID_3"/>
    <property type="match status" value="1"/>
</dbReference>
<comment type="caution">
    <text evidence="6">The sequence shown here is derived from an EMBL/GenBank/DDBJ whole genome shotgun (WGS) entry which is preliminary data.</text>
</comment>
<dbReference type="OrthoDB" id="446890at2759"/>
<dbReference type="SUPFAM" id="SSF52833">
    <property type="entry name" value="Thioredoxin-like"/>
    <property type="match status" value="1"/>
</dbReference>
<feature type="region of interest" description="Disordered" evidence="5">
    <location>
        <begin position="1"/>
        <end position="21"/>
    </location>
</feature>
<gene>
    <name evidence="6" type="ORF">GE061_001635</name>
</gene>
<dbReference type="GO" id="GO:0006979">
    <property type="term" value="P:response to oxidative stress"/>
    <property type="evidence" value="ECO:0007669"/>
    <property type="project" value="InterPro"/>
</dbReference>
<accession>A0A8S9YAN2</accession>
<proteinExistence type="inferred from homology"/>
<dbReference type="PRINTS" id="PR01011">
    <property type="entry name" value="GLUTPROXDASE"/>
</dbReference>
<dbReference type="PANTHER" id="PTHR11592">
    <property type="entry name" value="GLUTATHIONE PEROXIDASE"/>
    <property type="match status" value="1"/>
</dbReference>
<dbReference type="InterPro" id="IPR029759">
    <property type="entry name" value="GPX_AS"/>
</dbReference>
<dbReference type="GO" id="GO:0004601">
    <property type="term" value="F:peroxidase activity"/>
    <property type="evidence" value="ECO:0007669"/>
    <property type="project" value="UniProtKB-KW"/>
</dbReference>
<dbReference type="Gene3D" id="3.40.30.10">
    <property type="entry name" value="Glutaredoxin"/>
    <property type="match status" value="1"/>
</dbReference>
<keyword evidence="2 4" id="KW-0575">Peroxidase</keyword>
<evidence type="ECO:0000256" key="5">
    <source>
        <dbReference type="SAM" id="MobiDB-lite"/>
    </source>
</evidence>
<comment type="similarity">
    <text evidence="1 4">Belongs to the glutathione peroxidase family.</text>
</comment>
<organism evidence="6 7">
    <name type="scientific">Apolygus lucorum</name>
    <name type="common">Small green plant bug</name>
    <name type="synonym">Lygocoris lucorum</name>
    <dbReference type="NCBI Taxonomy" id="248454"/>
    <lineage>
        <taxon>Eukaryota</taxon>
        <taxon>Metazoa</taxon>
        <taxon>Ecdysozoa</taxon>
        <taxon>Arthropoda</taxon>
        <taxon>Hexapoda</taxon>
        <taxon>Insecta</taxon>
        <taxon>Pterygota</taxon>
        <taxon>Neoptera</taxon>
        <taxon>Paraneoptera</taxon>
        <taxon>Hemiptera</taxon>
        <taxon>Heteroptera</taxon>
        <taxon>Panheteroptera</taxon>
        <taxon>Cimicomorpha</taxon>
        <taxon>Miridae</taxon>
        <taxon>Mirini</taxon>
        <taxon>Apolygus</taxon>
    </lineage>
</organism>
<dbReference type="EMBL" id="WIXP02000001">
    <property type="protein sequence ID" value="KAF6217281.1"/>
    <property type="molecule type" value="Genomic_DNA"/>
</dbReference>
<reference evidence="6" key="1">
    <citation type="journal article" date="2021" name="Mol. Ecol. Resour.">
        <title>Apolygus lucorum genome provides insights into omnivorousness and mesophyll feeding.</title>
        <authorList>
            <person name="Liu Y."/>
            <person name="Liu H."/>
            <person name="Wang H."/>
            <person name="Huang T."/>
            <person name="Liu B."/>
            <person name="Yang B."/>
            <person name="Yin L."/>
            <person name="Li B."/>
            <person name="Zhang Y."/>
            <person name="Zhang S."/>
            <person name="Jiang F."/>
            <person name="Zhang X."/>
            <person name="Ren Y."/>
            <person name="Wang B."/>
            <person name="Wang S."/>
            <person name="Lu Y."/>
            <person name="Wu K."/>
            <person name="Fan W."/>
            <person name="Wang G."/>
        </authorList>
    </citation>
    <scope>NUCLEOTIDE SEQUENCE</scope>
    <source>
        <strain evidence="6">12Hb</strain>
    </source>
</reference>
<dbReference type="InterPro" id="IPR036249">
    <property type="entry name" value="Thioredoxin-like_sf"/>
</dbReference>
<dbReference type="InterPro" id="IPR000889">
    <property type="entry name" value="Glutathione_peroxidase"/>
</dbReference>
<evidence type="ECO:0000313" key="6">
    <source>
        <dbReference type="EMBL" id="KAF6217281.1"/>
    </source>
</evidence>
<evidence type="ECO:0000256" key="1">
    <source>
        <dbReference type="ARBA" id="ARBA00006926"/>
    </source>
</evidence>
<evidence type="ECO:0000256" key="4">
    <source>
        <dbReference type="RuleBase" id="RU000499"/>
    </source>
</evidence>
<dbReference type="PANTHER" id="PTHR11592:SF78">
    <property type="entry name" value="GLUTATHIONE PEROXIDASE"/>
    <property type="match status" value="1"/>
</dbReference>
<protein>
    <recommendedName>
        <fullName evidence="4">Glutathione peroxidase</fullName>
    </recommendedName>
</protein>
<sequence>MDLASTPLGVSTEPQKTDGNRDATRCKIGVILPFIVDQMGGFALGLGRILGVGLCSSLAVRSFAVAATSKDMAESNANNVYAFTVKNNKGEDVSLEQYRGKVLLIVNVASLCGLTDTNYKELAELDNQFRDAGLRILAFPCNQFGGQEPGNNEEIVCTRNKYKGNFELFDKIDVNGSNAHPLYKYLKSAQSGWFGNAIKWNFTKFLVNKEGIPVERHAPTTPPSKLVPEIKKLLEQ</sequence>
<dbReference type="AlphaFoldDB" id="A0A8S9YAN2"/>